<dbReference type="Pfam" id="PF13489">
    <property type="entry name" value="Methyltransf_23"/>
    <property type="match status" value="1"/>
</dbReference>
<protein>
    <recommendedName>
        <fullName evidence="3">Class I SAM-dependent methyltransferase</fullName>
    </recommendedName>
</protein>
<dbReference type="SUPFAM" id="SSF53335">
    <property type="entry name" value="S-adenosyl-L-methionine-dependent methyltransferases"/>
    <property type="match status" value="1"/>
</dbReference>
<feature type="transmembrane region" description="Helical" evidence="1">
    <location>
        <begin position="177"/>
        <end position="194"/>
    </location>
</feature>
<gene>
    <name evidence="2" type="ORF">HELGO_WM7972</name>
</gene>
<dbReference type="InterPro" id="IPR029063">
    <property type="entry name" value="SAM-dependent_MTases_sf"/>
</dbReference>
<sequence length="210" mass="24857">MYYQYSRSEMKPFFPTLYFNVFEMGCGEGIFSKQLNQDNIQALWGIEPSEEASKVATENGYKVLTGLYDDCVDNLPDQFFDLVICNDVIEHMVDHDDFLEQIKKKITVDGVIVGLVPNVRYYKNLRDLLFKRDWEYQDAGVLDRTHLRFFTERSLKRCFTEHNYEIQKVEGINRARGFKAFIAIMMLLSLFTWGDIKYVQFAFRIRKTEQ</sequence>
<dbReference type="Gene3D" id="3.40.50.150">
    <property type="entry name" value="Vaccinia Virus protein VP39"/>
    <property type="match status" value="1"/>
</dbReference>
<reference evidence="2" key="1">
    <citation type="submission" date="2020-01" db="EMBL/GenBank/DDBJ databases">
        <authorList>
            <person name="Meier V. D."/>
            <person name="Meier V D."/>
        </authorList>
    </citation>
    <scope>NUCLEOTIDE SEQUENCE</scope>
    <source>
        <strain evidence="2">HLG_WM_MAG_07</strain>
    </source>
</reference>
<keyword evidence="1" id="KW-1133">Transmembrane helix</keyword>
<evidence type="ECO:0008006" key="3">
    <source>
        <dbReference type="Google" id="ProtNLM"/>
    </source>
</evidence>
<dbReference type="PANTHER" id="PTHR43861">
    <property type="entry name" value="TRANS-ACONITATE 2-METHYLTRANSFERASE-RELATED"/>
    <property type="match status" value="1"/>
</dbReference>
<organism evidence="2">
    <name type="scientific">uncultured Thiotrichaceae bacterium</name>
    <dbReference type="NCBI Taxonomy" id="298394"/>
    <lineage>
        <taxon>Bacteria</taxon>
        <taxon>Pseudomonadati</taxon>
        <taxon>Pseudomonadota</taxon>
        <taxon>Gammaproteobacteria</taxon>
        <taxon>Thiotrichales</taxon>
        <taxon>Thiotrichaceae</taxon>
        <taxon>environmental samples</taxon>
    </lineage>
</organism>
<evidence type="ECO:0000313" key="2">
    <source>
        <dbReference type="EMBL" id="CAA6825334.1"/>
    </source>
</evidence>
<proteinExistence type="predicted"/>
<dbReference type="AlphaFoldDB" id="A0A6S6U0X7"/>
<dbReference type="EMBL" id="CACVAY010000127">
    <property type="protein sequence ID" value="CAA6825334.1"/>
    <property type="molecule type" value="Genomic_DNA"/>
</dbReference>
<dbReference type="PANTHER" id="PTHR43861:SF6">
    <property type="entry name" value="METHYLTRANSFERASE TYPE 11"/>
    <property type="match status" value="1"/>
</dbReference>
<evidence type="ECO:0000256" key="1">
    <source>
        <dbReference type="SAM" id="Phobius"/>
    </source>
</evidence>
<name>A0A6S6U0X7_9GAMM</name>
<accession>A0A6S6U0X7</accession>
<dbReference type="CDD" id="cd02440">
    <property type="entry name" value="AdoMet_MTases"/>
    <property type="match status" value="1"/>
</dbReference>
<keyword evidence="1" id="KW-0472">Membrane</keyword>
<keyword evidence="1" id="KW-0812">Transmembrane</keyword>